<evidence type="ECO:0000256" key="4">
    <source>
        <dbReference type="ARBA" id="ARBA00049417"/>
    </source>
</evidence>
<dbReference type="CDD" id="cd07422">
    <property type="entry name" value="MPP_ApaH"/>
    <property type="match status" value="1"/>
</dbReference>
<dbReference type="PANTHER" id="PTHR40942:SF4">
    <property type="entry name" value="CYTOCHROME C5"/>
    <property type="match status" value="1"/>
</dbReference>
<dbReference type="GO" id="GO:0008803">
    <property type="term" value="F:bis(5'-nucleosyl)-tetraphosphatase (symmetrical) activity"/>
    <property type="evidence" value="ECO:0007669"/>
    <property type="project" value="UniProtKB-UniRule"/>
</dbReference>
<gene>
    <name evidence="5" type="primary">apaH</name>
    <name evidence="7" type="ORF">GPA21_17620</name>
</gene>
<dbReference type="EC" id="3.6.1.41" evidence="5"/>
<evidence type="ECO:0000313" key="7">
    <source>
        <dbReference type="EMBL" id="NMG04774.1"/>
    </source>
</evidence>
<dbReference type="PIRSF" id="PIRSF000903">
    <property type="entry name" value="B5n-ttraPtase_sm"/>
    <property type="match status" value="1"/>
</dbReference>
<dbReference type="HAMAP" id="MF_00199">
    <property type="entry name" value="ApaH"/>
    <property type="match status" value="1"/>
</dbReference>
<dbReference type="AlphaFoldDB" id="A0A972F9I2"/>
<accession>A0A972F9I2</accession>
<dbReference type="Proteomes" id="UP000599523">
    <property type="component" value="Unassembled WGS sequence"/>
</dbReference>
<dbReference type="InterPro" id="IPR029052">
    <property type="entry name" value="Metallo-depent_PP-like"/>
</dbReference>
<comment type="similarity">
    <text evidence="2 5">Belongs to the Ap4A hydrolase family.</text>
</comment>
<evidence type="ECO:0000256" key="3">
    <source>
        <dbReference type="ARBA" id="ARBA00022801"/>
    </source>
</evidence>
<keyword evidence="3 5" id="KW-0378">Hydrolase</keyword>
<keyword evidence="8" id="KW-1185">Reference proteome</keyword>
<dbReference type="RefSeq" id="WP_168989412.1">
    <property type="nucleotide sequence ID" value="NZ_CAWPHM010000060.1"/>
</dbReference>
<evidence type="ECO:0000256" key="1">
    <source>
        <dbReference type="ARBA" id="ARBA00003413"/>
    </source>
</evidence>
<reference evidence="7" key="1">
    <citation type="submission" date="2019-12" db="EMBL/GenBank/DDBJ databases">
        <title>Comparative genomics gives insights into the taxonomy of the Azoarcus-Aromatoleum group and reveals separate origins of nif in the plant-associated Azoarcus and non-plant-associated Aromatoleum sub-groups.</title>
        <authorList>
            <person name="Lafos M."/>
            <person name="Maluk M."/>
            <person name="Batista M."/>
            <person name="Junghare M."/>
            <person name="Carmona M."/>
            <person name="Faoro H."/>
            <person name="Cruz L.M."/>
            <person name="Battistoni F."/>
            <person name="De Souza E."/>
            <person name="Pedrosa F."/>
            <person name="Chen W.-M."/>
            <person name="Poole P.S."/>
            <person name="Dixon R.A."/>
            <person name="James E.K."/>
        </authorList>
    </citation>
    <scope>NUCLEOTIDE SEQUENCE</scope>
    <source>
        <strain evidence="7">NSC3</strain>
    </source>
</reference>
<evidence type="ECO:0000256" key="2">
    <source>
        <dbReference type="ARBA" id="ARBA00005419"/>
    </source>
</evidence>
<dbReference type="InterPro" id="IPR004843">
    <property type="entry name" value="Calcineurin-like_PHP"/>
</dbReference>
<feature type="domain" description="Calcineurin-like phosphoesterase" evidence="6">
    <location>
        <begin position="1"/>
        <end position="143"/>
    </location>
</feature>
<sequence length="265" mass="29903">MAVYAIGDIQGCYDPFARLLDKLRFDPAQDRLWLVGDLVNRGPQSAKVLRLARELGESVIAVLGNHDLYLLMVAAGFTRRGKDDTLDDVLKAKDRDVLLDWLVRRPLVHREDRYLVVHAGVPPAWSAHEAVDRGREVSEMLRSKRSQEFLLKLQGDQPRQWDPRLTGWDRLRFIVNALTRMRFCLPDGELALRAKGPPSRAPVGTLPWFKVPYRACWDHTVVCGHWSALGLHREDGVIALDTGCVWGGALTAIRLEDGVLFQIPG</sequence>
<dbReference type="Gene3D" id="3.60.21.10">
    <property type="match status" value="1"/>
</dbReference>
<dbReference type="NCBIfam" id="TIGR00668">
    <property type="entry name" value="apaH"/>
    <property type="match status" value="1"/>
</dbReference>
<evidence type="ECO:0000259" key="6">
    <source>
        <dbReference type="Pfam" id="PF00149"/>
    </source>
</evidence>
<comment type="function">
    <text evidence="1 5">Hydrolyzes diadenosine 5',5'''-P1,P4-tetraphosphate to yield ADP.</text>
</comment>
<protein>
    <recommendedName>
        <fullName evidence="5">Bis(5'-nucleosyl)-tetraphosphatase, symmetrical</fullName>
        <ecNumber evidence="5">3.6.1.41</ecNumber>
    </recommendedName>
    <alternativeName>
        <fullName evidence="5">Ap4A hydrolase</fullName>
    </alternativeName>
    <alternativeName>
        <fullName evidence="5">Diadenosine 5',5'''-P1,P4-tetraphosphate pyrophosphohydrolase</fullName>
    </alternativeName>
    <alternativeName>
        <fullName evidence="5">Diadenosine tetraphosphatase</fullName>
    </alternativeName>
</protein>
<organism evidence="7 8">
    <name type="scientific">Azoarcus taiwanensis</name>
    <dbReference type="NCBI Taxonomy" id="666964"/>
    <lineage>
        <taxon>Bacteria</taxon>
        <taxon>Pseudomonadati</taxon>
        <taxon>Pseudomonadota</taxon>
        <taxon>Betaproteobacteria</taxon>
        <taxon>Rhodocyclales</taxon>
        <taxon>Zoogloeaceae</taxon>
        <taxon>Azoarcus</taxon>
    </lineage>
</organism>
<dbReference type="Pfam" id="PF00149">
    <property type="entry name" value="Metallophos"/>
    <property type="match status" value="1"/>
</dbReference>
<evidence type="ECO:0000313" key="8">
    <source>
        <dbReference type="Proteomes" id="UP000599523"/>
    </source>
</evidence>
<dbReference type="EMBL" id="WTVM01000154">
    <property type="protein sequence ID" value="NMG04774.1"/>
    <property type="molecule type" value="Genomic_DNA"/>
</dbReference>
<comment type="caution">
    <text evidence="7">The sequence shown here is derived from an EMBL/GenBank/DDBJ whole genome shotgun (WGS) entry which is preliminary data.</text>
</comment>
<comment type="catalytic activity">
    <reaction evidence="4 5">
        <text>P(1),P(4)-bis(5'-adenosyl) tetraphosphate + H2O = 2 ADP + 2 H(+)</text>
        <dbReference type="Rhea" id="RHEA:24252"/>
        <dbReference type="ChEBI" id="CHEBI:15377"/>
        <dbReference type="ChEBI" id="CHEBI:15378"/>
        <dbReference type="ChEBI" id="CHEBI:58141"/>
        <dbReference type="ChEBI" id="CHEBI:456216"/>
        <dbReference type="EC" id="3.6.1.41"/>
    </reaction>
</comment>
<proteinExistence type="inferred from homology"/>
<dbReference type="InterPro" id="IPR004617">
    <property type="entry name" value="ApaH"/>
</dbReference>
<dbReference type="SUPFAM" id="SSF56300">
    <property type="entry name" value="Metallo-dependent phosphatases"/>
    <property type="match status" value="1"/>
</dbReference>
<evidence type="ECO:0000256" key="5">
    <source>
        <dbReference type="HAMAP-Rule" id="MF_00199"/>
    </source>
</evidence>
<dbReference type="PANTHER" id="PTHR40942">
    <property type="match status" value="1"/>
</dbReference>
<name>A0A972F9I2_9RHOO</name>
<dbReference type="NCBIfam" id="NF001204">
    <property type="entry name" value="PRK00166.1"/>
    <property type="match status" value="1"/>
</dbReference>